<dbReference type="Proteomes" id="UP000299102">
    <property type="component" value="Unassembled WGS sequence"/>
</dbReference>
<evidence type="ECO:0000313" key="2">
    <source>
        <dbReference type="Proteomes" id="UP000299102"/>
    </source>
</evidence>
<proteinExistence type="predicted"/>
<organism evidence="1 2">
    <name type="scientific">Eumeta variegata</name>
    <name type="common">Bagworm moth</name>
    <name type="synonym">Eumeta japonica</name>
    <dbReference type="NCBI Taxonomy" id="151549"/>
    <lineage>
        <taxon>Eukaryota</taxon>
        <taxon>Metazoa</taxon>
        <taxon>Ecdysozoa</taxon>
        <taxon>Arthropoda</taxon>
        <taxon>Hexapoda</taxon>
        <taxon>Insecta</taxon>
        <taxon>Pterygota</taxon>
        <taxon>Neoptera</taxon>
        <taxon>Endopterygota</taxon>
        <taxon>Lepidoptera</taxon>
        <taxon>Glossata</taxon>
        <taxon>Ditrysia</taxon>
        <taxon>Tineoidea</taxon>
        <taxon>Psychidae</taxon>
        <taxon>Oiketicinae</taxon>
        <taxon>Eumeta</taxon>
    </lineage>
</organism>
<reference evidence="1 2" key="1">
    <citation type="journal article" date="2019" name="Commun. Biol.">
        <title>The bagworm genome reveals a unique fibroin gene that provides high tensile strength.</title>
        <authorList>
            <person name="Kono N."/>
            <person name="Nakamura H."/>
            <person name="Ohtoshi R."/>
            <person name="Tomita M."/>
            <person name="Numata K."/>
            <person name="Arakawa K."/>
        </authorList>
    </citation>
    <scope>NUCLEOTIDE SEQUENCE [LARGE SCALE GENOMIC DNA]</scope>
</reference>
<name>A0A4C1T2E4_EUMVA</name>
<dbReference type="EMBL" id="BGZK01000031">
    <property type="protein sequence ID" value="GBP08376.1"/>
    <property type="molecule type" value="Genomic_DNA"/>
</dbReference>
<accession>A0A4C1T2E4</accession>
<evidence type="ECO:0000313" key="1">
    <source>
        <dbReference type="EMBL" id="GBP08376.1"/>
    </source>
</evidence>
<dbReference type="AlphaFoldDB" id="A0A4C1T2E4"/>
<gene>
    <name evidence="1" type="ORF">EVAR_77089_1</name>
</gene>
<keyword evidence="2" id="KW-1185">Reference proteome</keyword>
<sequence length="106" mass="12038">MTALVTCRFVGSDVSNTSVGVFRRPRLKPRASLLMSHCRPRVFHSCVAPELYIVVISRVGHFIQDFNLLLAQPRNSKAAFDESHKLVSKHAWLPLYLLKLFKKSST</sequence>
<protein>
    <submittedName>
        <fullName evidence="1">Uncharacterized protein</fullName>
    </submittedName>
</protein>
<comment type="caution">
    <text evidence="1">The sequence shown here is derived from an EMBL/GenBank/DDBJ whole genome shotgun (WGS) entry which is preliminary data.</text>
</comment>